<protein>
    <recommendedName>
        <fullName evidence="12">Glycerol-3-phosphate dehydrogenase</fullName>
        <ecNumber evidence="12">1.1.1.94</ecNumber>
    </recommendedName>
</protein>
<dbReference type="HOGENOM" id="CLU_033449_0_0_14"/>
<evidence type="ECO:0000259" key="13">
    <source>
        <dbReference type="Pfam" id="PF01210"/>
    </source>
</evidence>
<dbReference type="GO" id="GO:0008654">
    <property type="term" value="P:phospholipid biosynthetic process"/>
    <property type="evidence" value="ECO:0007669"/>
    <property type="project" value="UniProtKB-KW"/>
</dbReference>
<dbReference type="Gene3D" id="1.10.1040.10">
    <property type="entry name" value="N-(1-d-carboxylethyl)-l-norvaline Dehydrogenase, domain 2"/>
    <property type="match status" value="1"/>
</dbReference>
<organism evidence="15 16">
    <name type="scientific">Mycoplasma crocodyli (strain ATCC 51981 / MP145)</name>
    <dbReference type="NCBI Taxonomy" id="512564"/>
    <lineage>
        <taxon>Bacteria</taxon>
        <taxon>Bacillati</taxon>
        <taxon>Mycoplasmatota</taxon>
        <taxon>Mollicutes</taxon>
        <taxon>Mycoplasmataceae</taxon>
        <taxon>Mycoplasma</taxon>
    </lineage>
</organism>
<dbReference type="InterPro" id="IPR013328">
    <property type="entry name" value="6PGD_dom2"/>
</dbReference>
<dbReference type="AlphaFoldDB" id="D5E688"/>
<feature type="domain" description="Glycerol-3-phosphate dehydrogenase NAD-dependent N-terminal" evidence="13">
    <location>
        <begin position="7"/>
        <end position="158"/>
    </location>
</feature>
<reference evidence="15 16" key="3">
    <citation type="journal article" date="2011" name="J. Bacteriol.">
        <title>Genome sequences of Mycoplasma alligatoris A21JP2T and Mycoplasma crocodyli MP145T.</title>
        <authorList>
            <person name="Brown D.R."/>
            <person name="Farmerie W.G."/>
            <person name="May M."/>
            <person name="Benders G.A."/>
            <person name="Durkin A.S."/>
            <person name="Hlavinka K."/>
            <person name="Hostetler J."/>
            <person name="Jackson J."/>
            <person name="Johnson J."/>
            <person name="Miller R.H."/>
            <person name="Paralanov V."/>
            <person name="Radune D."/>
            <person name="Szczypinski B."/>
            <person name="Glass J.I."/>
        </authorList>
    </citation>
    <scope>NUCLEOTIDE SEQUENCE [LARGE SCALE GENOMIC DNA]</scope>
    <source>
        <strain evidence="16">ATCC 51981 / MP145</strain>
    </source>
</reference>
<evidence type="ECO:0000256" key="4">
    <source>
        <dbReference type="ARBA" id="ARBA00023027"/>
    </source>
</evidence>
<dbReference type="GO" id="GO:0005975">
    <property type="term" value="P:carbohydrate metabolic process"/>
    <property type="evidence" value="ECO:0007669"/>
    <property type="project" value="InterPro"/>
</dbReference>
<evidence type="ECO:0000256" key="7">
    <source>
        <dbReference type="ARBA" id="ARBA00023264"/>
    </source>
</evidence>
<evidence type="ECO:0000256" key="2">
    <source>
        <dbReference type="ARBA" id="ARBA00022516"/>
    </source>
</evidence>
<dbReference type="SUPFAM" id="SSF51735">
    <property type="entry name" value="NAD(P)-binding Rossmann-fold domains"/>
    <property type="match status" value="1"/>
</dbReference>
<proteinExistence type="inferred from homology"/>
<comment type="catalytic activity">
    <reaction evidence="12">
        <text>sn-glycerol 3-phosphate + NADP(+) = dihydroxyacetone phosphate + NADPH + H(+)</text>
        <dbReference type="Rhea" id="RHEA:11096"/>
        <dbReference type="ChEBI" id="CHEBI:15378"/>
        <dbReference type="ChEBI" id="CHEBI:57597"/>
        <dbReference type="ChEBI" id="CHEBI:57642"/>
        <dbReference type="ChEBI" id="CHEBI:57783"/>
        <dbReference type="ChEBI" id="CHEBI:58349"/>
        <dbReference type="EC" id="1.1.1.94"/>
    </reaction>
</comment>
<reference key="2">
    <citation type="submission" date="2010-03" db="EMBL/GenBank/DDBJ databases">
        <authorList>
            <person name="Ma Z."/>
            <person name="Wang X."/>
            <person name="Liu H."/>
        </authorList>
    </citation>
    <scope>NUCLEOTIDE SEQUENCE</scope>
    <source>
        <strain>MP145</strain>
    </source>
</reference>
<dbReference type="EC" id="1.1.1.94" evidence="12"/>
<dbReference type="GO" id="GO:0046168">
    <property type="term" value="P:glycerol-3-phosphate catabolic process"/>
    <property type="evidence" value="ECO:0007669"/>
    <property type="project" value="InterPro"/>
</dbReference>
<feature type="binding site" evidence="9">
    <location>
        <position position="112"/>
    </location>
    <ligand>
        <name>substrate</name>
    </ligand>
</feature>
<evidence type="ECO:0000256" key="3">
    <source>
        <dbReference type="ARBA" id="ARBA00023002"/>
    </source>
</evidence>
<keyword evidence="3 11" id="KW-0560">Oxidoreductase</keyword>
<dbReference type="Proteomes" id="UP000001845">
    <property type="component" value="Chromosome"/>
</dbReference>
<evidence type="ECO:0000256" key="1">
    <source>
        <dbReference type="ARBA" id="ARBA00011009"/>
    </source>
</evidence>
<dbReference type="GO" id="GO:0141153">
    <property type="term" value="F:glycerol-3-phosphate dehydrogenase (NADP+) activity"/>
    <property type="evidence" value="ECO:0007669"/>
    <property type="project" value="RHEA"/>
</dbReference>
<evidence type="ECO:0000313" key="16">
    <source>
        <dbReference type="Proteomes" id="UP000001845"/>
    </source>
</evidence>
<evidence type="ECO:0000256" key="5">
    <source>
        <dbReference type="ARBA" id="ARBA00023098"/>
    </source>
</evidence>
<dbReference type="PANTHER" id="PTHR11728:SF1">
    <property type="entry name" value="GLYCEROL-3-PHOSPHATE DEHYDROGENASE [NAD(+)] 2, CHLOROPLASTIC"/>
    <property type="match status" value="1"/>
</dbReference>
<dbReference type="PIRSF" id="PIRSF000114">
    <property type="entry name" value="Glycerol-3-P_dh"/>
    <property type="match status" value="1"/>
</dbReference>
<gene>
    <name evidence="15" type="ordered locus">MCRO_0680</name>
</gene>
<feature type="binding site" evidence="10">
    <location>
        <position position="285"/>
    </location>
    <ligand>
        <name>NAD(+)</name>
        <dbReference type="ChEBI" id="CHEBI:57540"/>
    </ligand>
</feature>
<evidence type="ECO:0000256" key="8">
    <source>
        <dbReference type="PIRSR" id="PIRSR000114-1"/>
    </source>
</evidence>
<dbReference type="GO" id="GO:0051287">
    <property type="term" value="F:NAD binding"/>
    <property type="evidence" value="ECO:0007669"/>
    <property type="project" value="InterPro"/>
</dbReference>
<evidence type="ECO:0000256" key="12">
    <source>
        <dbReference type="RuleBase" id="RU000439"/>
    </source>
</evidence>
<keyword evidence="5" id="KW-0443">Lipid metabolism</keyword>
<dbReference type="eggNOG" id="COG0240">
    <property type="taxonomic scope" value="Bacteria"/>
</dbReference>
<keyword evidence="7" id="KW-1208">Phospholipid metabolism</keyword>
<dbReference type="PRINTS" id="PR00077">
    <property type="entry name" value="GPDHDRGNASE"/>
</dbReference>
<dbReference type="InterPro" id="IPR036291">
    <property type="entry name" value="NAD(P)-bd_dom_sf"/>
</dbReference>
<evidence type="ECO:0000256" key="9">
    <source>
        <dbReference type="PIRSR" id="PIRSR000114-2"/>
    </source>
</evidence>
<comment type="similarity">
    <text evidence="1 11">Belongs to the NAD-dependent glycerol-3-phosphate dehydrogenase family.</text>
</comment>
<reference evidence="16" key="1">
    <citation type="submission" date="2010-03" db="EMBL/GenBank/DDBJ databases">
        <title>The complete genome of Mycoplasma crocodyli MP145.</title>
        <authorList>
            <person name="Glass J.I."/>
            <person name="Durkin A.S."/>
            <person name="Hostetler J."/>
            <person name="Jackson J."/>
            <person name="Johnson J."/>
            <person name="May M.A."/>
            <person name="Paralanov V."/>
            <person name="Radune D."/>
            <person name="Szczypinski B."/>
            <person name="Brown D.R."/>
        </authorList>
    </citation>
    <scope>NUCLEOTIDE SEQUENCE [LARGE SCALE GENOMIC DNA]</scope>
    <source>
        <strain evidence="16">ATCC 51981 / MP145</strain>
    </source>
</reference>
<dbReference type="InterPro" id="IPR006109">
    <property type="entry name" value="G3P_DH_NAD-dep_C"/>
</dbReference>
<evidence type="ECO:0000313" key="15">
    <source>
        <dbReference type="EMBL" id="ADE19740.1"/>
    </source>
</evidence>
<dbReference type="Gene3D" id="3.40.50.720">
    <property type="entry name" value="NAD(P)-binding Rossmann-like Domain"/>
    <property type="match status" value="1"/>
</dbReference>
<dbReference type="SUPFAM" id="SSF48179">
    <property type="entry name" value="6-phosphogluconate dehydrogenase C-terminal domain-like"/>
    <property type="match status" value="1"/>
</dbReference>
<dbReference type="GO" id="GO:0005829">
    <property type="term" value="C:cytosol"/>
    <property type="evidence" value="ECO:0007669"/>
    <property type="project" value="TreeGrafter"/>
</dbReference>
<evidence type="ECO:0000256" key="11">
    <source>
        <dbReference type="RuleBase" id="RU000437"/>
    </source>
</evidence>
<evidence type="ECO:0000256" key="10">
    <source>
        <dbReference type="PIRSR" id="PIRSR000114-3"/>
    </source>
</evidence>
<feature type="domain" description="Glycerol-3-phosphate dehydrogenase NAD-dependent C-terminal" evidence="14">
    <location>
        <begin position="188"/>
        <end position="327"/>
    </location>
</feature>
<evidence type="ECO:0000259" key="14">
    <source>
        <dbReference type="Pfam" id="PF07479"/>
    </source>
</evidence>
<keyword evidence="2" id="KW-0444">Lipid biosynthesis</keyword>
<feature type="binding site" evidence="10">
    <location>
        <position position="146"/>
    </location>
    <ligand>
        <name>NAD(+)</name>
        <dbReference type="ChEBI" id="CHEBI:57540"/>
    </ligand>
</feature>
<dbReference type="InterPro" id="IPR006168">
    <property type="entry name" value="G3P_DH_NAD-dep"/>
</dbReference>
<feature type="binding site" evidence="9">
    <location>
        <begin position="263"/>
        <end position="264"/>
    </location>
    <ligand>
        <name>substrate</name>
    </ligand>
</feature>
<dbReference type="InterPro" id="IPR011128">
    <property type="entry name" value="G3P_DH_NAD-dep_N"/>
</dbReference>
<feature type="binding site" evidence="10">
    <location>
        <position position="263"/>
    </location>
    <ligand>
        <name>NAD(+)</name>
        <dbReference type="ChEBI" id="CHEBI:57540"/>
    </ligand>
</feature>
<dbReference type="PANTHER" id="PTHR11728">
    <property type="entry name" value="GLYCEROL-3-PHOSPHATE DEHYDROGENASE"/>
    <property type="match status" value="1"/>
</dbReference>
<feature type="active site" description="Proton acceptor" evidence="8">
    <location>
        <position position="197"/>
    </location>
</feature>
<dbReference type="Pfam" id="PF07479">
    <property type="entry name" value="NAD_Gly3P_dh_C"/>
    <property type="match status" value="1"/>
</dbReference>
<keyword evidence="4 10" id="KW-0520">NAD</keyword>
<accession>D5E688</accession>
<dbReference type="Pfam" id="PF01210">
    <property type="entry name" value="NAD_Gly3P_dh_N"/>
    <property type="match status" value="1"/>
</dbReference>
<evidence type="ECO:0000256" key="6">
    <source>
        <dbReference type="ARBA" id="ARBA00023209"/>
    </source>
</evidence>
<name>D5E688_MYCCM</name>
<dbReference type="KEGG" id="mcd:MCRO_0680"/>
<keyword evidence="16" id="KW-1185">Reference proteome</keyword>
<sequence length="334" mass="37476">MSMHKSKICFIGTGAWASALATVVSKNNHQVSMYGINELEISDINKGKNTKYFGSKLFNNPENIKATNDLSEALKDADVVVLAVPSQSIRSILKKLQEELKTKKVDLINVVKGIDEDSELLFSELIIKKFRRNVKNFATLIGPSFAVEVFENLLTMINVIGIDVNYLAKVTRIFSNDTFRLVINEEEKGSELFAALKNVLAIGLGMINFFLPSKNTHAAVLSIGVKEIYQVYKKVYPNSKDSIGYELAGIGDIFLTCSSSKSRNYSFGYKISEYGLKAALEKESKTIEGYYTAKILSKIIEKHELITPFLKSIIDVLFNKKNPYKVLDFIEEYN</sequence>
<dbReference type="EMBL" id="CP001991">
    <property type="protein sequence ID" value="ADE19740.1"/>
    <property type="molecule type" value="Genomic_DNA"/>
</dbReference>
<dbReference type="InterPro" id="IPR008927">
    <property type="entry name" value="6-PGluconate_DH-like_C_sf"/>
</dbReference>
<dbReference type="STRING" id="512564.MCRO_0680"/>
<keyword evidence="6" id="KW-0594">Phospholipid biosynthesis</keyword>